<organism evidence="3 4">
    <name type="scientific">Mytilus galloprovincialis</name>
    <name type="common">Mediterranean mussel</name>
    <dbReference type="NCBI Taxonomy" id="29158"/>
    <lineage>
        <taxon>Eukaryota</taxon>
        <taxon>Metazoa</taxon>
        <taxon>Spiralia</taxon>
        <taxon>Lophotrochozoa</taxon>
        <taxon>Mollusca</taxon>
        <taxon>Bivalvia</taxon>
        <taxon>Autobranchia</taxon>
        <taxon>Pteriomorphia</taxon>
        <taxon>Mytilida</taxon>
        <taxon>Mytiloidea</taxon>
        <taxon>Mytilidae</taxon>
        <taxon>Mytilinae</taxon>
        <taxon>Mytilus</taxon>
    </lineage>
</organism>
<keyword evidence="4" id="KW-1185">Reference proteome</keyword>
<dbReference type="Proteomes" id="UP000596742">
    <property type="component" value="Unassembled WGS sequence"/>
</dbReference>
<accession>A0A8B6CMZ5</accession>
<feature type="region of interest" description="Disordered" evidence="1">
    <location>
        <begin position="1"/>
        <end position="32"/>
    </location>
</feature>
<dbReference type="OrthoDB" id="206452at2759"/>
<dbReference type="InterPro" id="IPR037238">
    <property type="entry name" value="YbiA-like_sf"/>
</dbReference>
<name>A0A8B6CMZ5_MYTGA</name>
<dbReference type="NCBIfam" id="TIGR02464">
    <property type="entry name" value="ribofla_fusion"/>
    <property type="match status" value="1"/>
</dbReference>
<comment type="caution">
    <text evidence="3">The sequence shown here is derived from an EMBL/GenBank/DDBJ whole genome shotgun (WGS) entry which is preliminary data.</text>
</comment>
<dbReference type="AlphaFoldDB" id="A0A8B6CMZ5"/>
<reference evidence="3" key="1">
    <citation type="submission" date="2018-11" db="EMBL/GenBank/DDBJ databases">
        <authorList>
            <person name="Alioto T."/>
            <person name="Alioto T."/>
        </authorList>
    </citation>
    <scope>NUCLEOTIDE SEQUENCE</scope>
</reference>
<dbReference type="SUPFAM" id="SSF143990">
    <property type="entry name" value="YbiA-like"/>
    <property type="match status" value="1"/>
</dbReference>
<proteinExistence type="predicted"/>
<feature type="domain" description="NADAR" evidence="2">
    <location>
        <begin position="71"/>
        <end position="221"/>
    </location>
</feature>
<dbReference type="InterPro" id="IPR012816">
    <property type="entry name" value="NADAR"/>
</dbReference>
<gene>
    <name evidence="3" type="ORF">MGAL_10B008357</name>
</gene>
<evidence type="ECO:0000256" key="1">
    <source>
        <dbReference type="SAM" id="MobiDB-lite"/>
    </source>
</evidence>
<evidence type="ECO:0000313" key="4">
    <source>
        <dbReference type="Proteomes" id="UP000596742"/>
    </source>
</evidence>
<protein>
    <recommendedName>
        <fullName evidence="2">NADAR domain-containing protein</fullName>
    </recommendedName>
</protein>
<evidence type="ECO:0000259" key="2">
    <source>
        <dbReference type="Pfam" id="PF08719"/>
    </source>
</evidence>
<evidence type="ECO:0000313" key="3">
    <source>
        <dbReference type="EMBL" id="VDI07610.1"/>
    </source>
</evidence>
<dbReference type="Gene3D" id="1.10.357.40">
    <property type="entry name" value="YbiA-like"/>
    <property type="match status" value="1"/>
</dbReference>
<dbReference type="CDD" id="cd15457">
    <property type="entry name" value="NADAR"/>
    <property type="match status" value="1"/>
</dbReference>
<dbReference type="Pfam" id="PF08719">
    <property type="entry name" value="NADAR"/>
    <property type="match status" value="1"/>
</dbReference>
<dbReference type="EMBL" id="UYJE01002073">
    <property type="protein sequence ID" value="VDI07610.1"/>
    <property type="molecule type" value="Genomic_DNA"/>
</dbReference>
<sequence length="230" mass="26787">MDNKSLSEKDSNEMPVKQKEDDKKQKPIIDKRNTFKDTVSNNDFVQMDDNNFLSEKNCHELKQKALEQFVFFWKSDSPYSQLFLCDFTVDGITFNCAEQFTMHSKAMLFEDEDIAYDVLREADPLEQKKFGRLVRNFDQELWEVTLLPIVERGIKAKFSQDESLRVTILETYPKTIVQASPCDSILGIGLEENDSLAWDCKTWKGENLLGKALTKVRDELKEEVELKTYL</sequence>